<keyword evidence="13" id="KW-1185">Reference proteome</keyword>
<dbReference type="GO" id="GO:0030246">
    <property type="term" value="F:carbohydrate binding"/>
    <property type="evidence" value="ECO:0007669"/>
    <property type="project" value="InterPro"/>
</dbReference>
<feature type="binding site" evidence="11">
    <location>
        <begin position="184"/>
        <end position="186"/>
    </location>
    <ligand>
        <name>beta-D-galactose</name>
        <dbReference type="ChEBI" id="CHEBI:27667"/>
    </ligand>
</feature>
<evidence type="ECO:0000256" key="3">
    <source>
        <dbReference type="ARBA" id="ARBA00006206"/>
    </source>
</evidence>
<feature type="binding site" evidence="10">
    <location>
        <position position="256"/>
    </location>
    <ligand>
        <name>beta-D-galactose</name>
        <dbReference type="ChEBI" id="CHEBI:27667"/>
    </ligand>
</feature>
<dbReference type="EC" id="5.1.3.3" evidence="4 8"/>
<dbReference type="InterPro" id="IPR011013">
    <property type="entry name" value="Gal_mutarotase_sf_dom"/>
</dbReference>
<evidence type="ECO:0000256" key="8">
    <source>
        <dbReference type="PIRNR" id="PIRNR005096"/>
    </source>
</evidence>
<reference evidence="12 13" key="2">
    <citation type="submission" date="2008-10" db="EMBL/GenBank/DDBJ databases">
        <authorList>
            <person name="Fulton L."/>
            <person name="Clifton S."/>
            <person name="Fulton B."/>
            <person name="Xu J."/>
            <person name="Minx P."/>
            <person name="Pepin K.H."/>
            <person name="Johnson M."/>
            <person name="Thiruvilangam P."/>
            <person name="Bhonagiri V."/>
            <person name="Nash W.E."/>
            <person name="Mardis E.R."/>
            <person name="Wilson R.K."/>
        </authorList>
    </citation>
    <scope>NUCLEOTIDE SEQUENCE [LARGE SCALE GENOMIC DNA]</scope>
    <source>
        <strain evidence="12 13">DSM 13279</strain>
    </source>
</reference>
<dbReference type="Gene3D" id="2.70.98.10">
    <property type="match status" value="1"/>
</dbReference>
<evidence type="ECO:0000256" key="9">
    <source>
        <dbReference type="PIRSR" id="PIRSR005096-1"/>
    </source>
</evidence>
<feature type="active site" description="Proton donor" evidence="9">
    <location>
        <position position="184"/>
    </location>
</feature>
<evidence type="ECO:0000256" key="7">
    <source>
        <dbReference type="ARBA" id="ARBA00023277"/>
    </source>
</evidence>
<dbReference type="SUPFAM" id="SSF74650">
    <property type="entry name" value="Galactose mutarotase-like"/>
    <property type="match status" value="1"/>
</dbReference>
<organism evidence="12 13">
    <name type="scientific">Collinsella stercoris DSM 13279</name>
    <dbReference type="NCBI Taxonomy" id="445975"/>
    <lineage>
        <taxon>Bacteria</taxon>
        <taxon>Bacillati</taxon>
        <taxon>Actinomycetota</taxon>
        <taxon>Coriobacteriia</taxon>
        <taxon>Coriobacteriales</taxon>
        <taxon>Coriobacteriaceae</taxon>
        <taxon>Collinsella</taxon>
    </lineage>
</organism>
<evidence type="ECO:0000256" key="6">
    <source>
        <dbReference type="ARBA" id="ARBA00023235"/>
    </source>
</evidence>
<dbReference type="GO" id="GO:0006006">
    <property type="term" value="P:glucose metabolic process"/>
    <property type="evidence" value="ECO:0007669"/>
    <property type="project" value="TreeGrafter"/>
</dbReference>
<dbReference type="PROSITE" id="PS00545">
    <property type="entry name" value="ALDOSE_1_EPIMERASE"/>
    <property type="match status" value="1"/>
</dbReference>
<accession>B6GB59</accession>
<reference evidence="12 13" key="1">
    <citation type="submission" date="2008-10" db="EMBL/GenBank/DDBJ databases">
        <title>Draft genome sequence of Collinsella stercoris (DSM 13279).</title>
        <authorList>
            <person name="Sudarsanam P."/>
            <person name="Ley R."/>
            <person name="Guruge J."/>
            <person name="Turnbaugh P.J."/>
            <person name="Mahowald M."/>
            <person name="Liep D."/>
            <person name="Gordon J."/>
        </authorList>
    </citation>
    <scope>NUCLEOTIDE SEQUENCE [LARGE SCALE GENOMIC DNA]</scope>
    <source>
        <strain evidence="12 13">DSM 13279</strain>
    </source>
</reference>
<dbReference type="EMBL" id="ABXJ01000069">
    <property type="protein sequence ID" value="EEA90553.1"/>
    <property type="molecule type" value="Genomic_DNA"/>
</dbReference>
<name>B6GB59_9ACTN</name>
<evidence type="ECO:0000313" key="13">
    <source>
        <dbReference type="Proteomes" id="UP000003560"/>
    </source>
</evidence>
<keyword evidence="7 8" id="KW-0119">Carbohydrate metabolism</keyword>
<sequence>MIEAEPFGTLPTGEDVHVYTLRVGEASVSIMDFGATILSVRVPDASGSIADIVLGFGSIDGYLDNPACYGATIGPIANRTDCAEVPLGEALYHLPANDGPEHANNLHSDLDAGLHKRLWEARALDADNALALTCHLADGEIGLPGNRTFTVTYRLSLEDDGSIALEVSHQCDTDAETVVNMTNHSYFNLAGHDSGQVDDQLVRIDANSYLPVREDSVSTGEVLDVTGTPFDFRKMHQLGELMDQVDEQLRRARGYDHCLCIDGFGRGAAPRHALHAEDPTSGRTLDIAITAPGAHLYTGNWLDDAQAKDGASYTPRCGFAFEPEYYPDAVHHPAWDQPVCTPNAPYREHIVYRFSTTR</sequence>
<dbReference type="InterPro" id="IPR047215">
    <property type="entry name" value="Galactose_mutarotase-like"/>
</dbReference>
<comment type="catalytic activity">
    <reaction evidence="1 8">
        <text>alpha-D-glucose = beta-D-glucose</text>
        <dbReference type="Rhea" id="RHEA:10264"/>
        <dbReference type="ChEBI" id="CHEBI:15903"/>
        <dbReference type="ChEBI" id="CHEBI:17925"/>
        <dbReference type="EC" id="5.1.3.3"/>
    </reaction>
</comment>
<evidence type="ECO:0000313" key="12">
    <source>
        <dbReference type="EMBL" id="EEA90553.1"/>
    </source>
</evidence>
<comment type="pathway">
    <text evidence="2 8">Carbohydrate metabolism; hexose metabolism.</text>
</comment>
<evidence type="ECO:0000256" key="10">
    <source>
        <dbReference type="PIRSR" id="PIRSR005096-2"/>
    </source>
</evidence>
<dbReference type="InterPro" id="IPR008183">
    <property type="entry name" value="Aldose_1/G6P_1-epimerase"/>
</dbReference>
<evidence type="ECO:0000256" key="4">
    <source>
        <dbReference type="ARBA" id="ARBA00013185"/>
    </source>
</evidence>
<feature type="binding site" evidence="11">
    <location>
        <begin position="78"/>
        <end position="79"/>
    </location>
    <ligand>
        <name>beta-D-galactose</name>
        <dbReference type="ChEBI" id="CHEBI:27667"/>
    </ligand>
</feature>
<evidence type="ECO:0000256" key="1">
    <source>
        <dbReference type="ARBA" id="ARBA00001614"/>
    </source>
</evidence>
<dbReference type="STRING" id="445975.COLSTE_01317"/>
<dbReference type="CDD" id="cd09019">
    <property type="entry name" value="galactose_mutarotase_like"/>
    <property type="match status" value="1"/>
</dbReference>
<evidence type="ECO:0000256" key="2">
    <source>
        <dbReference type="ARBA" id="ARBA00005028"/>
    </source>
</evidence>
<comment type="caution">
    <text evidence="12">The sequence shown here is derived from an EMBL/GenBank/DDBJ whole genome shotgun (WGS) entry which is preliminary data.</text>
</comment>
<keyword evidence="6 8" id="KW-0413">Isomerase</keyword>
<proteinExistence type="inferred from homology"/>
<dbReference type="UniPathway" id="UPA00242"/>
<protein>
    <recommendedName>
        <fullName evidence="5 8">Aldose 1-epimerase</fullName>
        <ecNumber evidence="4 8">5.1.3.3</ecNumber>
    </recommendedName>
</protein>
<dbReference type="OrthoDB" id="9779408at2"/>
<dbReference type="HOGENOM" id="CLU_031753_2_0_11"/>
<dbReference type="AlphaFoldDB" id="B6GB59"/>
<dbReference type="InterPro" id="IPR015443">
    <property type="entry name" value="Aldose_1-epimerase"/>
</dbReference>
<dbReference type="PIRSF" id="PIRSF005096">
    <property type="entry name" value="GALM"/>
    <property type="match status" value="1"/>
</dbReference>
<dbReference type="PANTHER" id="PTHR10091">
    <property type="entry name" value="ALDOSE-1-EPIMERASE"/>
    <property type="match status" value="1"/>
</dbReference>
<evidence type="ECO:0000256" key="5">
    <source>
        <dbReference type="ARBA" id="ARBA00014165"/>
    </source>
</evidence>
<dbReference type="GO" id="GO:0004034">
    <property type="term" value="F:aldose 1-epimerase activity"/>
    <property type="evidence" value="ECO:0007669"/>
    <property type="project" value="UniProtKB-EC"/>
</dbReference>
<feature type="active site" description="Proton acceptor" evidence="9">
    <location>
        <position position="322"/>
    </location>
</feature>
<dbReference type="eggNOG" id="COG2017">
    <property type="taxonomic scope" value="Bacteria"/>
</dbReference>
<dbReference type="InterPro" id="IPR014718">
    <property type="entry name" value="GH-type_carb-bd"/>
</dbReference>
<comment type="similarity">
    <text evidence="3 8">Belongs to the aldose epimerase family.</text>
</comment>
<dbReference type="RefSeq" id="WP_006720962.1">
    <property type="nucleotide sequence ID" value="NZ_CP085935.1"/>
</dbReference>
<dbReference type="PANTHER" id="PTHR10091:SF0">
    <property type="entry name" value="GALACTOSE MUTAROTASE"/>
    <property type="match status" value="1"/>
</dbReference>
<evidence type="ECO:0000256" key="11">
    <source>
        <dbReference type="PIRSR" id="PIRSR005096-3"/>
    </source>
</evidence>
<dbReference type="GeneID" id="98001763"/>
<gene>
    <name evidence="12" type="ORF">COLSTE_01317</name>
</gene>
<dbReference type="GO" id="GO:0033499">
    <property type="term" value="P:galactose catabolic process via UDP-galactose, Leloir pathway"/>
    <property type="evidence" value="ECO:0007669"/>
    <property type="project" value="TreeGrafter"/>
</dbReference>
<dbReference type="InterPro" id="IPR018052">
    <property type="entry name" value="Ald1_epimerase_CS"/>
</dbReference>
<dbReference type="Pfam" id="PF01263">
    <property type="entry name" value="Aldose_epim"/>
    <property type="match status" value="1"/>
</dbReference>
<dbReference type="Proteomes" id="UP000003560">
    <property type="component" value="Unassembled WGS sequence"/>
</dbReference>